<organism evidence="6">
    <name type="scientific">Candidatus Endoriftia persephone str. Hot96_1+Hot96_2</name>
    <dbReference type="NCBI Taxonomy" id="394104"/>
    <lineage>
        <taxon>Bacteria</taxon>
        <taxon>Pseudomonadati</taxon>
        <taxon>Pseudomonadota</taxon>
        <taxon>Gammaproteobacteria</taxon>
        <taxon>Chromatiales</taxon>
        <taxon>Sedimenticolaceae</taxon>
        <taxon>Candidatus Endoriftia</taxon>
    </lineage>
</organism>
<dbReference type="SUPFAM" id="SSF52540">
    <property type="entry name" value="P-loop containing nucleoside triphosphate hydrolases"/>
    <property type="match status" value="1"/>
</dbReference>
<feature type="compositionally biased region" description="Basic and acidic residues" evidence="4">
    <location>
        <begin position="85"/>
        <end position="102"/>
    </location>
</feature>
<keyword evidence="1" id="KW-0472">Membrane</keyword>
<evidence type="ECO:0000256" key="1">
    <source>
        <dbReference type="ARBA" id="ARBA00022475"/>
    </source>
</evidence>
<dbReference type="GO" id="GO:0005829">
    <property type="term" value="C:cytosol"/>
    <property type="evidence" value="ECO:0007669"/>
    <property type="project" value="TreeGrafter"/>
</dbReference>
<evidence type="ECO:0000256" key="3">
    <source>
        <dbReference type="ARBA" id="ARBA00023010"/>
    </source>
</evidence>
<feature type="domain" description="SecA family profile" evidence="5">
    <location>
        <begin position="3"/>
        <end position="114"/>
    </location>
</feature>
<reference evidence="6" key="1">
    <citation type="journal article" date="2007" name="Science">
        <title>Physiological proteomics of the uncultured endosymbiont of Riftia pachyptila.</title>
        <authorList>
            <person name="Markert S."/>
            <person name="Arndt C."/>
            <person name="Felbeck H."/>
            <person name="Becher D."/>
            <person name="Sievert S.M."/>
            <person name="Hugler M."/>
            <person name="Albrecht D."/>
            <person name="Robidart J."/>
            <person name="Bench S."/>
            <person name="Feldman R.A."/>
            <person name="Hecker M."/>
            <person name="Schweder T."/>
        </authorList>
    </citation>
    <scope>NUCLEOTIDE SEQUENCE</scope>
</reference>
<dbReference type="SMART" id="SM00957">
    <property type="entry name" value="SecA_DEAD"/>
    <property type="match status" value="1"/>
</dbReference>
<dbReference type="InterPro" id="IPR011115">
    <property type="entry name" value="SecA_DEAD"/>
</dbReference>
<evidence type="ECO:0000313" key="6">
    <source>
        <dbReference type="EMBL" id="ABG77194.1"/>
    </source>
</evidence>
<protein>
    <submittedName>
        <fullName evidence="6">SecA protein</fullName>
    </submittedName>
</protein>
<keyword evidence="1" id="KW-1003">Cell membrane</keyword>
<dbReference type="InterPro" id="IPR000185">
    <property type="entry name" value="SecA"/>
</dbReference>
<feature type="region of interest" description="Disordered" evidence="4">
    <location>
        <begin position="74"/>
        <end position="114"/>
    </location>
</feature>
<keyword evidence="2" id="KW-0653">Protein transport</keyword>
<evidence type="ECO:0000256" key="2">
    <source>
        <dbReference type="ARBA" id="ARBA00022927"/>
    </source>
</evidence>
<name>Q0PQG3_9GAMM</name>
<dbReference type="EMBL" id="DQ780196">
    <property type="protein sequence ID" value="ABG77194.1"/>
    <property type="molecule type" value="Genomic_DNA"/>
</dbReference>
<accession>Q0PQG3</accession>
<dbReference type="PANTHER" id="PTHR30612">
    <property type="entry name" value="SECA INNER MEMBRANE COMPONENT OF SEC PROTEIN SECRETION SYSTEM"/>
    <property type="match status" value="1"/>
</dbReference>
<dbReference type="GO" id="GO:0006605">
    <property type="term" value="P:protein targeting"/>
    <property type="evidence" value="ECO:0007669"/>
    <property type="project" value="InterPro"/>
</dbReference>
<dbReference type="PROSITE" id="PS51196">
    <property type="entry name" value="SECA_MOTOR_DEAD"/>
    <property type="match status" value="1"/>
</dbReference>
<dbReference type="GO" id="GO:0005886">
    <property type="term" value="C:plasma membrane"/>
    <property type="evidence" value="ECO:0007669"/>
    <property type="project" value="TreeGrafter"/>
</dbReference>
<feature type="non-terminal residue" evidence="6">
    <location>
        <position position="114"/>
    </location>
</feature>
<dbReference type="GO" id="GO:0006886">
    <property type="term" value="P:intracellular protein transport"/>
    <property type="evidence" value="ECO:0007669"/>
    <property type="project" value="InterPro"/>
</dbReference>
<dbReference type="Pfam" id="PF07517">
    <property type="entry name" value="SecA_DEAD"/>
    <property type="match status" value="1"/>
</dbReference>
<evidence type="ECO:0000256" key="4">
    <source>
        <dbReference type="SAM" id="MobiDB-lite"/>
    </source>
</evidence>
<feature type="non-terminal residue" evidence="6">
    <location>
        <position position="1"/>
    </location>
</feature>
<dbReference type="GO" id="GO:0031522">
    <property type="term" value="C:cell envelope Sec protein transport complex"/>
    <property type="evidence" value="ECO:0007669"/>
    <property type="project" value="TreeGrafter"/>
</dbReference>
<evidence type="ECO:0000259" key="5">
    <source>
        <dbReference type="PROSITE" id="PS51196"/>
    </source>
</evidence>
<dbReference type="Gene3D" id="3.40.50.300">
    <property type="entry name" value="P-loop containing nucleotide triphosphate hydrolases"/>
    <property type="match status" value="1"/>
</dbReference>
<dbReference type="GO" id="GO:0043952">
    <property type="term" value="P:protein transport by the Sec complex"/>
    <property type="evidence" value="ECO:0007669"/>
    <property type="project" value="TreeGrafter"/>
</dbReference>
<feature type="compositionally biased region" description="Basic residues" evidence="4">
    <location>
        <begin position="103"/>
        <end position="114"/>
    </location>
</feature>
<dbReference type="GO" id="GO:0017038">
    <property type="term" value="P:protein import"/>
    <property type="evidence" value="ECO:0007669"/>
    <property type="project" value="InterPro"/>
</dbReference>
<keyword evidence="3" id="KW-0811">Translocation</keyword>
<dbReference type="PANTHER" id="PTHR30612:SF0">
    <property type="entry name" value="CHLOROPLAST PROTEIN-TRANSPORTING ATPASE"/>
    <property type="match status" value="1"/>
</dbReference>
<keyword evidence="2" id="KW-0813">Transport</keyword>
<proteinExistence type="predicted"/>
<dbReference type="GO" id="GO:0005524">
    <property type="term" value="F:ATP binding"/>
    <property type="evidence" value="ECO:0007669"/>
    <property type="project" value="InterPro"/>
</dbReference>
<dbReference type="InterPro" id="IPR014018">
    <property type="entry name" value="SecA_motor_DEAD"/>
</dbReference>
<dbReference type="InterPro" id="IPR027417">
    <property type="entry name" value="P-loop_NTPase"/>
</dbReference>
<sequence length="114" mass="13311">MVSKIFKKIFGSRNDRLIKRMSKSVAQISAKEPEFEVLSDDQLRGKTAEFRQRLEAGESLDALLPETFAAVREGGRRAMQMRPLRRADDRRHGVAPGQDRRDAHRRRARPWWRP</sequence>
<dbReference type="AlphaFoldDB" id="Q0PQG3"/>